<sequence>MPTAILSAAVHTDRDTGSYIELATRAARTCLDRARVDVDEVGMLVNAGVFRDNNLCEPAVAAIVQKRLGLGLDYRPGRVPAFSFDVMHGAAGLIHAIDVAESFLLGPEVNYALLVAGDAHPSTRRDITDALYTPSGAAILLGKDATAGGFGRLHTVEPTGPVELSVWVDLDEAGTNGRATGHAVIRDDPLPVAAAAVRACLADEGLTESDFAEGRAVLLAPAPSRDFPARLASTLGLPRAAVAGIDPRTGDPYSAAPVHAYLAAQESGRLTAARTTVFLAAYDGSAACLAYRHSSAVGATAGSPPVRAGQS</sequence>
<dbReference type="PANTHER" id="PTHR34069:SF3">
    <property type="entry name" value="ACYL-COA:ACYL-COA ALKYLTRANSFERASE"/>
    <property type="match status" value="1"/>
</dbReference>
<dbReference type="PANTHER" id="PTHR34069">
    <property type="entry name" value="3-OXOACYL-[ACYL-CARRIER-PROTEIN] SYNTHASE 3"/>
    <property type="match status" value="1"/>
</dbReference>
<dbReference type="EMBL" id="CP078145">
    <property type="protein sequence ID" value="QXN93074.1"/>
    <property type="molecule type" value="Genomic_DNA"/>
</dbReference>
<reference evidence="1 2" key="1">
    <citation type="submission" date="2021-07" db="EMBL/GenBank/DDBJ databases">
        <title>Whole Genome Sequence of Nocardia Iowensis.</title>
        <authorList>
            <person name="Lamm A."/>
            <person name="Collins-Fairclough A.M."/>
            <person name="Bunk B."/>
            <person name="Sproer C."/>
        </authorList>
    </citation>
    <scope>NUCLEOTIDE SEQUENCE [LARGE SCALE GENOMIC DNA]</scope>
    <source>
        <strain evidence="1 2">NRRL 5646</strain>
    </source>
</reference>
<protein>
    <recommendedName>
        <fullName evidence="3">Beta-ketoacyl-[acyl-carrier-protein] synthase III N-terminal domain-containing protein</fullName>
    </recommendedName>
</protein>
<dbReference type="Proteomes" id="UP000694257">
    <property type="component" value="Chromosome"/>
</dbReference>
<keyword evidence="2" id="KW-1185">Reference proteome</keyword>
<organism evidence="1 2">
    <name type="scientific">Nocardia iowensis</name>
    <dbReference type="NCBI Taxonomy" id="204891"/>
    <lineage>
        <taxon>Bacteria</taxon>
        <taxon>Bacillati</taxon>
        <taxon>Actinomycetota</taxon>
        <taxon>Actinomycetes</taxon>
        <taxon>Mycobacteriales</taxon>
        <taxon>Nocardiaceae</taxon>
        <taxon>Nocardia</taxon>
    </lineage>
</organism>
<evidence type="ECO:0000313" key="1">
    <source>
        <dbReference type="EMBL" id="QXN93074.1"/>
    </source>
</evidence>
<accession>A0ABX8RTX5</accession>
<evidence type="ECO:0000313" key="2">
    <source>
        <dbReference type="Proteomes" id="UP000694257"/>
    </source>
</evidence>
<proteinExistence type="predicted"/>
<name>A0ABX8RTX5_NOCIO</name>
<gene>
    <name evidence="1" type="ORF">KV110_08200</name>
</gene>
<evidence type="ECO:0008006" key="3">
    <source>
        <dbReference type="Google" id="ProtNLM"/>
    </source>
</evidence>
<dbReference type="RefSeq" id="WP_218474817.1">
    <property type="nucleotide sequence ID" value="NZ_BAABJN010000001.1"/>
</dbReference>